<dbReference type="PANTHER" id="PTHR46743">
    <property type="entry name" value="TEICHOIC ACIDS EXPORT ATP-BINDING PROTEIN TAGH"/>
    <property type="match status" value="1"/>
</dbReference>
<organism evidence="2">
    <name type="scientific">marine sediment metagenome</name>
    <dbReference type="NCBI Taxonomy" id="412755"/>
    <lineage>
        <taxon>unclassified sequences</taxon>
        <taxon>metagenomes</taxon>
        <taxon>ecological metagenomes</taxon>
    </lineage>
</organism>
<evidence type="ECO:0000259" key="1">
    <source>
        <dbReference type="Pfam" id="PF00005"/>
    </source>
</evidence>
<dbReference type="SUPFAM" id="SSF52540">
    <property type="entry name" value="P-loop containing nucleoside triphosphate hydrolases"/>
    <property type="match status" value="1"/>
</dbReference>
<dbReference type="GO" id="GO:0016887">
    <property type="term" value="F:ATP hydrolysis activity"/>
    <property type="evidence" value="ECO:0007669"/>
    <property type="project" value="InterPro"/>
</dbReference>
<dbReference type="AlphaFoldDB" id="X1ULJ7"/>
<dbReference type="Gene3D" id="3.40.50.300">
    <property type="entry name" value="P-loop containing nucleotide triphosphate hydrolases"/>
    <property type="match status" value="1"/>
</dbReference>
<feature type="non-terminal residue" evidence="2">
    <location>
        <position position="92"/>
    </location>
</feature>
<reference evidence="2" key="1">
    <citation type="journal article" date="2014" name="Front. Microbiol.">
        <title>High frequency of phylogenetically diverse reductive dehalogenase-homologous genes in deep subseafloor sedimentary metagenomes.</title>
        <authorList>
            <person name="Kawai M."/>
            <person name="Futagami T."/>
            <person name="Toyoda A."/>
            <person name="Takaki Y."/>
            <person name="Nishi S."/>
            <person name="Hori S."/>
            <person name="Arai W."/>
            <person name="Tsubouchi T."/>
            <person name="Morono Y."/>
            <person name="Uchiyama I."/>
            <person name="Ito T."/>
            <person name="Fujiyama A."/>
            <person name="Inagaki F."/>
            <person name="Takami H."/>
        </authorList>
    </citation>
    <scope>NUCLEOTIDE SEQUENCE</scope>
    <source>
        <strain evidence="2">Expedition CK06-06</strain>
    </source>
</reference>
<accession>X1ULJ7</accession>
<feature type="domain" description="ABC transporter" evidence="1">
    <location>
        <begin position="32"/>
        <end position="81"/>
    </location>
</feature>
<dbReference type="Pfam" id="PF00005">
    <property type="entry name" value="ABC_tran"/>
    <property type="match status" value="1"/>
</dbReference>
<comment type="caution">
    <text evidence="2">The sequence shown here is derived from an EMBL/GenBank/DDBJ whole genome shotgun (WGS) entry which is preliminary data.</text>
</comment>
<dbReference type="PANTHER" id="PTHR46743:SF2">
    <property type="entry name" value="TEICHOIC ACIDS EXPORT ATP-BINDING PROTEIN TAGH"/>
    <property type="match status" value="1"/>
</dbReference>
<dbReference type="GO" id="GO:0005524">
    <property type="term" value="F:ATP binding"/>
    <property type="evidence" value="ECO:0007669"/>
    <property type="project" value="InterPro"/>
</dbReference>
<name>X1ULJ7_9ZZZZ</name>
<protein>
    <recommendedName>
        <fullName evidence="1">ABC transporter domain-containing protein</fullName>
    </recommendedName>
</protein>
<evidence type="ECO:0000313" key="2">
    <source>
        <dbReference type="EMBL" id="GAJ00766.1"/>
    </source>
</evidence>
<dbReference type="InterPro" id="IPR027417">
    <property type="entry name" value="P-loop_NTPase"/>
</dbReference>
<dbReference type="EMBL" id="BARW01022577">
    <property type="protein sequence ID" value="GAJ00766.1"/>
    <property type="molecule type" value="Genomic_DNA"/>
</dbReference>
<dbReference type="InterPro" id="IPR050683">
    <property type="entry name" value="Bact_Polysacc_Export_ATP-bd"/>
</dbReference>
<gene>
    <name evidence="2" type="ORF">S12H4_37635</name>
</gene>
<dbReference type="InterPro" id="IPR003439">
    <property type="entry name" value="ABC_transporter-like_ATP-bd"/>
</dbReference>
<proteinExistence type="predicted"/>
<sequence>MEVVKVENLTKEFRILHRKTILKRKFKKLLALKNINFSVNKGDFVGIIGPNGAGKTTLLRILAKILRPTHGNVHIKGKTIVFLEMGVGFHED</sequence>